<protein>
    <submittedName>
        <fullName evidence="1">Uncharacterized protein</fullName>
    </submittedName>
</protein>
<comment type="caution">
    <text evidence="1">The sequence shown here is derived from an EMBL/GenBank/DDBJ whole genome shotgun (WGS) entry which is preliminary data.</text>
</comment>
<dbReference type="EMBL" id="QESZ01000011">
    <property type="protein sequence ID" value="PWD74155.1"/>
    <property type="molecule type" value="Genomic_DNA"/>
</dbReference>
<organism evidence="1 2">
    <name type="scientific">Dickeya dianthicola</name>
    <dbReference type="NCBI Taxonomy" id="204039"/>
    <lineage>
        <taxon>Bacteria</taxon>
        <taxon>Pseudomonadati</taxon>
        <taxon>Pseudomonadota</taxon>
        <taxon>Gammaproteobacteria</taxon>
        <taxon>Enterobacterales</taxon>
        <taxon>Pectobacteriaceae</taxon>
        <taxon>Dickeya</taxon>
    </lineage>
</organism>
<reference evidence="1 2" key="1">
    <citation type="submission" date="2018-05" db="EMBL/GenBank/DDBJ databases">
        <title>Genomic diversity of pathogens causing Blackleg of Potato in Pakistan.</title>
        <authorList>
            <person name="Sarfraz S."/>
            <person name="Riaz K."/>
            <person name="Oulghazi S."/>
            <person name="Cigna J."/>
            <person name="Sahi S.T."/>
            <person name="Khan S.H."/>
            <person name="Hameed A."/>
            <person name="Faure D."/>
        </authorList>
    </citation>
    <scope>NUCLEOTIDE SEQUENCE [LARGE SCALE GENOMIC DNA]</scope>
    <source>
        <strain evidence="1 2">SS70</strain>
    </source>
</reference>
<gene>
    <name evidence="1" type="ORF">DF213_08665</name>
</gene>
<sequence length="61" mass="6708">MFVVYTFHTSSCRCYSAHPWASPLRGRGKPRSTLLPAALSFTRITYLGKLIGIHSLAALQG</sequence>
<dbReference type="AlphaFoldDB" id="A0AAX1C849"/>
<proteinExistence type="predicted"/>
<evidence type="ECO:0000313" key="1">
    <source>
        <dbReference type="EMBL" id="PWD74155.1"/>
    </source>
</evidence>
<accession>A0AAX1C849</accession>
<name>A0AAX1C849_9GAMM</name>
<dbReference type="Proteomes" id="UP000245055">
    <property type="component" value="Unassembled WGS sequence"/>
</dbReference>
<evidence type="ECO:0000313" key="2">
    <source>
        <dbReference type="Proteomes" id="UP000245055"/>
    </source>
</evidence>